<keyword evidence="3" id="KW-1185">Reference proteome</keyword>
<feature type="transmembrane region" description="Helical" evidence="1">
    <location>
        <begin position="64"/>
        <end position="82"/>
    </location>
</feature>
<dbReference type="OrthoDB" id="8590912at2"/>
<comment type="caution">
    <text evidence="2">The sequence shown here is derived from an EMBL/GenBank/DDBJ whole genome shotgun (WGS) entry which is preliminary data.</text>
</comment>
<sequence>MVLSRAGWEQMLMMISIISWTMASVFTLIGALHLYWLLGGKWGMHAAIPTIADRDQVLFTPGKLATSIVMLLLWLAAFWMLLLGQEWSSLLPSWLITIGGYTISATFLIRSIGDFRYLGFFKRYRQSYFARLDSRYYSPLCLMLAAATLILLLN</sequence>
<dbReference type="AlphaFoldDB" id="A0A371PJ67"/>
<proteinExistence type="predicted"/>
<evidence type="ECO:0000313" key="3">
    <source>
        <dbReference type="Proteomes" id="UP000261905"/>
    </source>
</evidence>
<dbReference type="Pfam" id="PF13160">
    <property type="entry name" value="DUF3995"/>
    <property type="match status" value="1"/>
</dbReference>
<keyword evidence="1" id="KW-1133">Transmembrane helix</keyword>
<name>A0A371PJ67_9BACL</name>
<protein>
    <submittedName>
        <fullName evidence="2">DUF3995 domain-containing protein</fullName>
    </submittedName>
</protein>
<reference evidence="2 3" key="1">
    <citation type="submission" date="2018-08" db="EMBL/GenBank/DDBJ databases">
        <title>Paenibacillus sp. M4BSY-1, whole genome shotgun sequence.</title>
        <authorList>
            <person name="Tuo L."/>
        </authorList>
    </citation>
    <scope>NUCLEOTIDE SEQUENCE [LARGE SCALE GENOMIC DNA]</scope>
    <source>
        <strain evidence="2 3">M4BSY-1</strain>
    </source>
</reference>
<accession>A0A371PJ67</accession>
<keyword evidence="1" id="KW-0812">Transmembrane</keyword>
<keyword evidence="1" id="KW-0472">Membrane</keyword>
<evidence type="ECO:0000256" key="1">
    <source>
        <dbReference type="SAM" id="Phobius"/>
    </source>
</evidence>
<feature type="transmembrane region" description="Helical" evidence="1">
    <location>
        <begin position="12"/>
        <end position="38"/>
    </location>
</feature>
<dbReference type="EMBL" id="QUBQ01000001">
    <property type="protein sequence ID" value="REK76258.1"/>
    <property type="molecule type" value="Genomic_DNA"/>
</dbReference>
<feature type="transmembrane region" description="Helical" evidence="1">
    <location>
        <begin position="134"/>
        <end position="153"/>
    </location>
</feature>
<evidence type="ECO:0000313" key="2">
    <source>
        <dbReference type="EMBL" id="REK76258.1"/>
    </source>
</evidence>
<feature type="transmembrane region" description="Helical" evidence="1">
    <location>
        <begin position="94"/>
        <end position="113"/>
    </location>
</feature>
<organism evidence="2 3">
    <name type="scientific">Paenibacillus paeoniae</name>
    <dbReference type="NCBI Taxonomy" id="2292705"/>
    <lineage>
        <taxon>Bacteria</taxon>
        <taxon>Bacillati</taxon>
        <taxon>Bacillota</taxon>
        <taxon>Bacilli</taxon>
        <taxon>Bacillales</taxon>
        <taxon>Paenibacillaceae</taxon>
        <taxon>Paenibacillus</taxon>
    </lineage>
</organism>
<dbReference type="Proteomes" id="UP000261905">
    <property type="component" value="Unassembled WGS sequence"/>
</dbReference>
<gene>
    <name evidence="2" type="ORF">DX130_04180</name>
</gene>
<dbReference type="InterPro" id="IPR025058">
    <property type="entry name" value="DUF3995"/>
</dbReference>